<evidence type="ECO:0000256" key="3">
    <source>
        <dbReference type="ARBA" id="ARBA00022840"/>
    </source>
</evidence>
<dbReference type="Pfam" id="PF12848">
    <property type="entry name" value="ABC_tran_Xtn"/>
    <property type="match status" value="1"/>
</dbReference>
<feature type="compositionally biased region" description="Low complexity" evidence="4">
    <location>
        <begin position="100"/>
        <end position="150"/>
    </location>
</feature>
<dbReference type="FunFam" id="3.40.50.300:FF:000011">
    <property type="entry name" value="Putative ABC transporter ATP-binding component"/>
    <property type="match status" value="1"/>
</dbReference>
<comment type="caution">
    <text evidence="6">The sequence shown here is derived from an EMBL/GenBank/DDBJ whole genome shotgun (WGS) entry which is preliminary data.</text>
</comment>
<keyword evidence="1" id="KW-0677">Repeat</keyword>
<keyword evidence="3" id="KW-0067">ATP-binding</keyword>
<evidence type="ECO:0000256" key="4">
    <source>
        <dbReference type="SAM" id="MobiDB-lite"/>
    </source>
</evidence>
<evidence type="ECO:0000259" key="5">
    <source>
        <dbReference type="PROSITE" id="PS50893"/>
    </source>
</evidence>
<dbReference type="InterPro" id="IPR003439">
    <property type="entry name" value="ABC_transporter-like_ATP-bd"/>
</dbReference>
<evidence type="ECO:0000256" key="1">
    <source>
        <dbReference type="ARBA" id="ARBA00022737"/>
    </source>
</evidence>
<dbReference type="PROSITE" id="PS50893">
    <property type="entry name" value="ABC_TRANSPORTER_2"/>
    <property type="match status" value="1"/>
</dbReference>
<dbReference type="Proteomes" id="UP000193642">
    <property type="component" value="Unassembled WGS sequence"/>
</dbReference>
<dbReference type="EMBL" id="MCGO01000019">
    <property type="protein sequence ID" value="ORY45650.1"/>
    <property type="molecule type" value="Genomic_DNA"/>
</dbReference>
<evidence type="ECO:0000256" key="2">
    <source>
        <dbReference type="ARBA" id="ARBA00022741"/>
    </source>
</evidence>
<sequence>MTLHQSFLAALTKQVPSADEHVLTMITMLASDCSTTDELRDATEPFLDDLGIGDVDAFFDSLSLASTTTATTTTTTTPQTSKENVPSSTDAKKVSRDLGPTTTSTSTKRSTRASSSSTTNSTASKRSAKAAASTSNSESTPSPSSTATPPHTLETLSNDVDLKGVNISINGLHLLQDAQLKLYQGVSYGLITSGFSVSSNLKAPTQNSRRVVDVVMDSRRNIVDWKSELEGARGLESGSVARIVRELNLKHLVQEMEDMRKLAIKRSGARGDQEPITEEEIDAAALIVLNMVEDVYGKLKNFDTTSAESKARKVLKGLGFSKEWQDGPVKQLSGGWRIRVALAQALFMEPDILLLDEPTNHLDLPAILWLQKYLKSLDGVTLLIVSHDRSFLNATVTEIIEMRNMKLVRLVSTFSYYVGNYDEFVTNQEDKLKRDEKRQDALDKKRAHIEKSIQDGLRHAKKTGDDKKLGMVKSRQKKLDDRFGLEVNAKGHRFKLNRDMEGYFLTSRLGVDIEATEASPNWSIPEPEPLRTNTALVEMETVSFTYSKANPLVLQNITLNLQMGDHIAIVGANGEGKSTLVKLLIGQLRQHQDLTTAMDLDKTPLELMKLQNPDSPEQELRAHLGGFGVGSIATRRLSGFSGGQPYESLDMDTIEAMLDALKENGAAVVVVSHDQYFVERFTEKCFVVREKGCTFLEGGVQELLADSPNALVSCSQLNRELYGLLRPQSITWARIVLGQFDFGEDQLGLHFIDEEESNLRFWNGLVVNPGQIEWIADLQKTRSAGAASIVDTIQRVTHRNKNTINASVLRSVQEGLFWRDLYFALHKLKRLRKRLEGFRFMDSFSNLKNRCYPVLLFGRDELELDEDAGTDIFDLLIKEKDFEPPTATVLEIRRI</sequence>
<keyword evidence="6" id="KW-0378">Hydrolase</keyword>
<evidence type="ECO:0000313" key="6">
    <source>
        <dbReference type="EMBL" id="ORY45650.1"/>
    </source>
</evidence>
<dbReference type="InterPro" id="IPR027417">
    <property type="entry name" value="P-loop_NTPase"/>
</dbReference>
<dbReference type="PANTHER" id="PTHR19211:SF129">
    <property type="entry name" value="ABC TRANSPORTER ATP-BINDING PROTEIN"/>
    <property type="match status" value="1"/>
</dbReference>
<dbReference type="SUPFAM" id="SSF52540">
    <property type="entry name" value="P-loop containing nucleoside triphosphate hydrolases"/>
    <property type="match status" value="2"/>
</dbReference>
<dbReference type="Pfam" id="PF00005">
    <property type="entry name" value="ABC_tran"/>
    <property type="match status" value="2"/>
</dbReference>
<dbReference type="Gene3D" id="3.40.50.300">
    <property type="entry name" value="P-loop containing nucleotide triphosphate hydrolases"/>
    <property type="match status" value="3"/>
</dbReference>
<keyword evidence="2" id="KW-0547">Nucleotide-binding</keyword>
<accession>A0A1Y2CF18</accession>
<feature type="compositionally biased region" description="Polar residues" evidence="4">
    <location>
        <begin position="78"/>
        <end position="89"/>
    </location>
</feature>
<proteinExistence type="predicted"/>
<protein>
    <submittedName>
        <fullName evidence="6">p-loop containing nucleoside triphosphate hydrolase protein</fullName>
    </submittedName>
</protein>
<evidence type="ECO:0000313" key="7">
    <source>
        <dbReference type="Proteomes" id="UP000193642"/>
    </source>
</evidence>
<dbReference type="CDD" id="cd03221">
    <property type="entry name" value="ABCF_EF-3"/>
    <property type="match status" value="1"/>
</dbReference>
<name>A0A1Y2CF18_9FUNG</name>
<feature type="region of interest" description="Disordered" evidence="4">
    <location>
        <begin position="69"/>
        <end position="155"/>
    </location>
</feature>
<dbReference type="PANTHER" id="PTHR19211">
    <property type="entry name" value="ATP-BINDING TRANSPORT PROTEIN-RELATED"/>
    <property type="match status" value="1"/>
</dbReference>
<reference evidence="6 7" key="1">
    <citation type="submission" date="2016-07" db="EMBL/GenBank/DDBJ databases">
        <title>Pervasive Adenine N6-methylation of Active Genes in Fungi.</title>
        <authorList>
            <consortium name="DOE Joint Genome Institute"/>
            <person name="Mondo S.J."/>
            <person name="Dannebaum R.O."/>
            <person name="Kuo R.C."/>
            <person name="Labutti K."/>
            <person name="Haridas S."/>
            <person name="Kuo A."/>
            <person name="Salamov A."/>
            <person name="Ahrendt S.R."/>
            <person name="Lipzen A."/>
            <person name="Sullivan W."/>
            <person name="Andreopoulos W.B."/>
            <person name="Clum A."/>
            <person name="Lindquist E."/>
            <person name="Daum C."/>
            <person name="Ramamoorthy G.K."/>
            <person name="Gryganskyi A."/>
            <person name="Culley D."/>
            <person name="Magnuson J.K."/>
            <person name="James T.Y."/>
            <person name="O'Malley M.A."/>
            <person name="Stajich J.E."/>
            <person name="Spatafora J.W."/>
            <person name="Visel A."/>
            <person name="Grigoriev I.V."/>
        </authorList>
    </citation>
    <scope>NUCLEOTIDE SEQUENCE [LARGE SCALE GENOMIC DNA]</scope>
    <source>
        <strain evidence="6 7">JEL800</strain>
    </source>
</reference>
<organism evidence="6 7">
    <name type="scientific">Rhizoclosmatium globosum</name>
    <dbReference type="NCBI Taxonomy" id="329046"/>
    <lineage>
        <taxon>Eukaryota</taxon>
        <taxon>Fungi</taxon>
        <taxon>Fungi incertae sedis</taxon>
        <taxon>Chytridiomycota</taxon>
        <taxon>Chytridiomycota incertae sedis</taxon>
        <taxon>Chytridiomycetes</taxon>
        <taxon>Chytridiales</taxon>
        <taxon>Chytriomycetaceae</taxon>
        <taxon>Rhizoclosmatium</taxon>
    </lineage>
</organism>
<dbReference type="InterPro" id="IPR050611">
    <property type="entry name" value="ABCF"/>
</dbReference>
<dbReference type="InterPro" id="IPR032781">
    <property type="entry name" value="ABC_tran_Xtn"/>
</dbReference>
<dbReference type="GO" id="GO:0005524">
    <property type="term" value="F:ATP binding"/>
    <property type="evidence" value="ECO:0007669"/>
    <property type="project" value="UniProtKB-KW"/>
</dbReference>
<dbReference type="OrthoDB" id="2110130at2759"/>
<keyword evidence="7" id="KW-1185">Reference proteome</keyword>
<dbReference type="STRING" id="329046.A0A1Y2CF18"/>
<feature type="domain" description="ABC transporter" evidence="5">
    <location>
        <begin position="160"/>
        <end position="429"/>
    </location>
</feature>
<dbReference type="AlphaFoldDB" id="A0A1Y2CF18"/>
<gene>
    <name evidence="6" type="ORF">BCR33DRAFT_784405</name>
</gene>
<dbReference type="GO" id="GO:0016887">
    <property type="term" value="F:ATP hydrolysis activity"/>
    <property type="evidence" value="ECO:0007669"/>
    <property type="project" value="InterPro"/>
</dbReference>